<dbReference type="Gene3D" id="3.40.50.2300">
    <property type="match status" value="1"/>
</dbReference>
<evidence type="ECO:0000256" key="2">
    <source>
        <dbReference type="PROSITE-ProRule" id="PRU00169"/>
    </source>
</evidence>
<dbReference type="PANTHER" id="PTHR44591">
    <property type="entry name" value="STRESS RESPONSE REGULATOR PROTEIN 1"/>
    <property type="match status" value="1"/>
</dbReference>
<dbReference type="InterPro" id="IPR011006">
    <property type="entry name" value="CheY-like_superfamily"/>
</dbReference>
<proteinExistence type="predicted"/>
<dbReference type="InterPro" id="IPR001789">
    <property type="entry name" value="Sig_transdc_resp-reg_receiver"/>
</dbReference>
<dbReference type="Proteomes" id="UP001319827">
    <property type="component" value="Chromosome"/>
</dbReference>
<evidence type="ECO:0000313" key="5">
    <source>
        <dbReference type="Proteomes" id="UP001319827"/>
    </source>
</evidence>
<keyword evidence="5" id="KW-1185">Reference proteome</keyword>
<evidence type="ECO:0000259" key="3">
    <source>
        <dbReference type="PROSITE" id="PS50110"/>
    </source>
</evidence>
<dbReference type="PROSITE" id="PS50110">
    <property type="entry name" value="RESPONSE_REGULATORY"/>
    <property type="match status" value="1"/>
</dbReference>
<dbReference type="EMBL" id="AP024355">
    <property type="protein sequence ID" value="BCR06662.1"/>
    <property type="molecule type" value="Genomic_DNA"/>
</dbReference>
<comment type="caution">
    <text evidence="2">Lacks conserved residue(s) required for the propagation of feature annotation.</text>
</comment>
<organism evidence="4 5">
    <name type="scientific">Desulfuromonas versatilis</name>
    <dbReference type="NCBI Taxonomy" id="2802975"/>
    <lineage>
        <taxon>Bacteria</taxon>
        <taxon>Pseudomonadati</taxon>
        <taxon>Thermodesulfobacteriota</taxon>
        <taxon>Desulfuromonadia</taxon>
        <taxon>Desulfuromonadales</taxon>
        <taxon>Desulfuromonadaceae</taxon>
        <taxon>Desulfuromonas</taxon>
    </lineage>
</organism>
<dbReference type="InterPro" id="IPR050595">
    <property type="entry name" value="Bact_response_regulator"/>
</dbReference>
<dbReference type="SUPFAM" id="SSF52172">
    <property type="entry name" value="CheY-like"/>
    <property type="match status" value="1"/>
</dbReference>
<evidence type="ECO:0000256" key="1">
    <source>
        <dbReference type="ARBA" id="ARBA00022553"/>
    </source>
</evidence>
<evidence type="ECO:0000313" key="4">
    <source>
        <dbReference type="EMBL" id="BCR06662.1"/>
    </source>
</evidence>
<gene>
    <name evidence="4" type="ORF">DESUT3_37310</name>
</gene>
<dbReference type="Pfam" id="PF00072">
    <property type="entry name" value="Response_reg"/>
    <property type="match status" value="1"/>
</dbReference>
<dbReference type="RefSeq" id="WP_221250047.1">
    <property type="nucleotide sequence ID" value="NZ_AP024355.1"/>
</dbReference>
<sequence length="143" mass="16295">MRVVLIADKDLETRQQMAHLFAEAGYQVRAVNSVHEVLQFILKRGCRVLLLGSELGDLLAVELIPLLKKCNRDLTIILVSDENSLPLLRKVRREGIFYHALKPVNPEDRDELRLAVQCAFEKNPPHPVDTPPRWLRQAEANGI</sequence>
<accession>A0ABN6E333</accession>
<keyword evidence="1" id="KW-0597">Phosphoprotein</keyword>
<feature type="domain" description="Response regulatory" evidence="3">
    <location>
        <begin position="3"/>
        <end position="117"/>
    </location>
</feature>
<dbReference type="CDD" id="cd00156">
    <property type="entry name" value="REC"/>
    <property type="match status" value="1"/>
</dbReference>
<protein>
    <submittedName>
        <fullName evidence="4">Response regulator</fullName>
    </submittedName>
</protein>
<reference evidence="4 5" key="1">
    <citation type="journal article" date="2016" name="C (Basel)">
        <title>Selective Growth of and Electricity Production by Marine Exoelectrogenic Bacteria in Self-Aggregated Hydrogel of Microbially Reduced Graphene Oxide.</title>
        <authorList>
            <person name="Yoshida N."/>
            <person name="Goto Y."/>
            <person name="Miyata Y."/>
        </authorList>
    </citation>
    <scope>NUCLEOTIDE SEQUENCE [LARGE SCALE GENOMIC DNA]</scope>
    <source>
        <strain evidence="4 5">NIT-T3</strain>
    </source>
</reference>
<name>A0ABN6E333_9BACT</name>
<reference evidence="4 5" key="2">
    <citation type="journal article" date="2021" name="Int. J. Syst. Evol. Microbiol.">
        <title>Isolation and Polyphasic Characterization of Desulfuromonas versatilis sp. Nov., an Electrogenic Bacteria Capable of Versatile Metabolism Isolated from a Graphene Oxide-Reducing Enrichment Culture.</title>
        <authorList>
            <person name="Xie L."/>
            <person name="Yoshida N."/>
            <person name="Ishii S."/>
            <person name="Meng L."/>
        </authorList>
    </citation>
    <scope>NUCLEOTIDE SEQUENCE [LARGE SCALE GENOMIC DNA]</scope>
    <source>
        <strain evidence="4 5">NIT-T3</strain>
    </source>
</reference>
<dbReference type="SMART" id="SM00448">
    <property type="entry name" value="REC"/>
    <property type="match status" value="1"/>
</dbReference>
<dbReference type="PANTHER" id="PTHR44591:SF20">
    <property type="entry name" value="PROTEIN PILH"/>
    <property type="match status" value="1"/>
</dbReference>